<dbReference type="InterPro" id="IPR036163">
    <property type="entry name" value="HMA_dom_sf"/>
</dbReference>
<dbReference type="Proteomes" id="UP001237642">
    <property type="component" value="Unassembled WGS sequence"/>
</dbReference>
<dbReference type="PANTHER" id="PTHR45868:SF74">
    <property type="entry name" value="HEAVY METAL-ASSOCIATED ISOPRENYLATED PLANT PROTEIN 33"/>
    <property type="match status" value="1"/>
</dbReference>
<reference evidence="8" key="1">
    <citation type="submission" date="2023-02" db="EMBL/GenBank/DDBJ databases">
        <title>Genome of toxic invasive species Heracleum sosnowskyi carries increased number of genes despite the absence of recent whole-genome duplications.</title>
        <authorList>
            <person name="Schelkunov M."/>
            <person name="Shtratnikova V."/>
            <person name="Makarenko M."/>
            <person name="Klepikova A."/>
            <person name="Omelchenko D."/>
            <person name="Novikova G."/>
            <person name="Obukhova E."/>
            <person name="Bogdanov V."/>
            <person name="Penin A."/>
            <person name="Logacheva M."/>
        </authorList>
    </citation>
    <scope>NUCLEOTIDE SEQUENCE</scope>
    <source>
        <strain evidence="8">Hsosn_3</strain>
        <tissue evidence="8">Leaf</tissue>
    </source>
</reference>
<evidence type="ECO:0000313" key="9">
    <source>
        <dbReference type="Proteomes" id="UP001237642"/>
    </source>
</evidence>
<sequence length="255" mass="28604">MDRSMVAAQTFVLKTNIHCSGCEKKIKKLLQDIGGVHRISIDAVRGKIEISGTIDPHIVLKLLEKNGKKSELVWERMTADGKDEKIIRRTKSAAVNEYYGIHDKDVVSELRKLSEIKGLKSIEVNRDGMKITFNENEQESNGESETCSARKPPGKTMHKKYEPEYAMNNDCDCSRNEAMYKEFCDGCGRPTNCRCVASHGSVSQGIPWPGYNTFPSAPPVPEYYPPPAPPPHGMAYNHPFYSTFSDDNPRSCIIM</sequence>
<dbReference type="Pfam" id="PF00403">
    <property type="entry name" value="HMA"/>
    <property type="match status" value="1"/>
</dbReference>
<feature type="domain" description="HMA" evidence="7">
    <location>
        <begin position="8"/>
        <end position="71"/>
    </location>
</feature>
<protein>
    <submittedName>
        <fullName evidence="8">HMA domain-containing protein</fullName>
    </submittedName>
</protein>
<evidence type="ECO:0000256" key="1">
    <source>
        <dbReference type="ARBA" id="ARBA00004170"/>
    </source>
</evidence>
<evidence type="ECO:0000313" key="8">
    <source>
        <dbReference type="EMBL" id="KAK1355351.1"/>
    </source>
</evidence>
<evidence type="ECO:0000259" key="7">
    <source>
        <dbReference type="PROSITE" id="PS50846"/>
    </source>
</evidence>
<evidence type="ECO:0000256" key="5">
    <source>
        <dbReference type="ARBA" id="ARBA00024045"/>
    </source>
</evidence>
<evidence type="ECO:0000256" key="6">
    <source>
        <dbReference type="SAM" id="MobiDB-lite"/>
    </source>
</evidence>
<gene>
    <name evidence="8" type="ORF">POM88_048607</name>
</gene>
<dbReference type="InterPro" id="IPR006121">
    <property type="entry name" value="HMA_dom"/>
</dbReference>
<dbReference type="CDD" id="cd00371">
    <property type="entry name" value="HMA"/>
    <property type="match status" value="1"/>
</dbReference>
<name>A0AAD8LZS2_9APIA</name>
<dbReference type="Gene3D" id="3.30.70.100">
    <property type="match status" value="1"/>
</dbReference>
<keyword evidence="2" id="KW-0488">Methylation</keyword>
<keyword evidence="4" id="KW-0636">Prenylation</keyword>
<dbReference type="EMBL" id="JAUIZM010000011">
    <property type="protein sequence ID" value="KAK1355351.1"/>
    <property type="molecule type" value="Genomic_DNA"/>
</dbReference>
<dbReference type="PANTHER" id="PTHR45868">
    <property type="entry name" value="HEAVY METAL-ASSOCIATED ISOPRENYLATED PLANT PROTEIN 33-RELATED"/>
    <property type="match status" value="1"/>
</dbReference>
<dbReference type="PROSITE" id="PS50846">
    <property type="entry name" value="HMA_2"/>
    <property type="match status" value="1"/>
</dbReference>
<keyword evidence="3" id="KW-0479">Metal-binding</keyword>
<dbReference type="GO" id="GO:0046872">
    <property type="term" value="F:metal ion binding"/>
    <property type="evidence" value="ECO:0007669"/>
    <property type="project" value="UniProtKB-KW"/>
</dbReference>
<dbReference type="SUPFAM" id="SSF55008">
    <property type="entry name" value="HMA, heavy metal-associated domain"/>
    <property type="match status" value="1"/>
</dbReference>
<comment type="caution">
    <text evidence="8">The sequence shown here is derived from an EMBL/GenBank/DDBJ whole genome shotgun (WGS) entry which is preliminary data.</text>
</comment>
<evidence type="ECO:0000256" key="2">
    <source>
        <dbReference type="ARBA" id="ARBA00022481"/>
    </source>
</evidence>
<comment type="subcellular location">
    <subcellularLocation>
        <location evidence="1">Membrane</location>
        <topology evidence="1">Peripheral membrane protein</topology>
    </subcellularLocation>
</comment>
<keyword evidence="9" id="KW-1185">Reference proteome</keyword>
<keyword evidence="4" id="KW-0449">Lipoprotein</keyword>
<proteinExistence type="inferred from homology"/>
<comment type="similarity">
    <text evidence="5">Belongs to the HIPP family.</text>
</comment>
<feature type="region of interest" description="Disordered" evidence="6">
    <location>
        <begin position="135"/>
        <end position="158"/>
    </location>
</feature>
<evidence type="ECO:0000256" key="4">
    <source>
        <dbReference type="ARBA" id="ARBA00023289"/>
    </source>
</evidence>
<organism evidence="8 9">
    <name type="scientific">Heracleum sosnowskyi</name>
    <dbReference type="NCBI Taxonomy" id="360622"/>
    <lineage>
        <taxon>Eukaryota</taxon>
        <taxon>Viridiplantae</taxon>
        <taxon>Streptophyta</taxon>
        <taxon>Embryophyta</taxon>
        <taxon>Tracheophyta</taxon>
        <taxon>Spermatophyta</taxon>
        <taxon>Magnoliopsida</taxon>
        <taxon>eudicotyledons</taxon>
        <taxon>Gunneridae</taxon>
        <taxon>Pentapetalae</taxon>
        <taxon>asterids</taxon>
        <taxon>campanulids</taxon>
        <taxon>Apiales</taxon>
        <taxon>Apiaceae</taxon>
        <taxon>Apioideae</taxon>
        <taxon>apioid superclade</taxon>
        <taxon>Tordylieae</taxon>
        <taxon>Tordyliinae</taxon>
        <taxon>Heracleum</taxon>
    </lineage>
</organism>
<dbReference type="GO" id="GO:0016020">
    <property type="term" value="C:membrane"/>
    <property type="evidence" value="ECO:0007669"/>
    <property type="project" value="UniProtKB-SubCell"/>
</dbReference>
<dbReference type="AlphaFoldDB" id="A0AAD8LZS2"/>
<evidence type="ECO:0000256" key="3">
    <source>
        <dbReference type="ARBA" id="ARBA00022723"/>
    </source>
</evidence>
<accession>A0AAD8LZS2</accession>
<reference evidence="8" key="2">
    <citation type="submission" date="2023-05" db="EMBL/GenBank/DDBJ databases">
        <authorList>
            <person name="Schelkunov M.I."/>
        </authorList>
    </citation>
    <scope>NUCLEOTIDE SEQUENCE</scope>
    <source>
        <strain evidence="8">Hsosn_3</strain>
        <tissue evidence="8">Leaf</tissue>
    </source>
</reference>
<dbReference type="GO" id="GO:0009626">
    <property type="term" value="P:plant-type hypersensitive response"/>
    <property type="evidence" value="ECO:0007669"/>
    <property type="project" value="UniProtKB-KW"/>
</dbReference>